<organism evidence="4 5">
    <name type="scientific">Pedobacter quisquiliarum</name>
    <dbReference type="NCBI Taxonomy" id="1834438"/>
    <lineage>
        <taxon>Bacteria</taxon>
        <taxon>Pseudomonadati</taxon>
        <taxon>Bacteroidota</taxon>
        <taxon>Sphingobacteriia</taxon>
        <taxon>Sphingobacteriales</taxon>
        <taxon>Sphingobacteriaceae</taxon>
        <taxon>Pedobacter</taxon>
    </lineage>
</organism>
<dbReference type="EMBL" id="BMIL01000005">
    <property type="protein sequence ID" value="GGC64971.1"/>
    <property type="molecule type" value="Genomic_DNA"/>
</dbReference>
<gene>
    <name evidence="4" type="ORF">GCM10011387_18270</name>
</gene>
<dbReference type="Gene3D" id="3.10.560.10">
    <property type="entry name" value="Outer membrane lipoprotein wza domain like"/>
    <property type="match status" value="1"/>
</dbReference>
<feature type="domain" description="Polysaccharide export protein N-terminal" evidence="2">
    <location>
        <begin position="7"/>
        <end position="103"/>
    </location>
</feature>
<dbReference type="PANTHER" id="PTHR33619:SF3">
    <property type="entry name" value="POLYSACCHARIDE EXPORT PROTEIN GFCE-RELATED"/>
    <property type="match status" value="1"/>
</dbReference>
<evidence type="ECO:0000313" key="4">
    <source>
        <dbReference type="EMBL" id="GGC64971.1"/>
    </source>
</evidence>
<feature type="domain" description="Soluble ligand binding" evidence="3">
    <location>
        <begin position="108"/>
        <end position="154"/>
    </location>
</feature>
<dbReference type="Pfam" id="PF10531">
    <property type="entry name" value="SLBB"/>
    <property type="match status" value="1"/>
</dbReference>
<dbReference type="InterPro" id="IPR003715">
    <property type="entry name" value="Poly_export_N"/>
</dbReference>
<sequence length="223" mass="24545">MKALFQEPTIKPDDILSISIYTIDPNTSMVVNQLSTQSAPTAIAMSSIAASPTPTGFLVDKNGEIQISVVGRVRLLGLTTFQARDLIQDIAAKSYNNPTVQVRYSNFKITVLGEVTRPATYTVPNEKLSILDALGLAGDLTIYGRRENVLLIRENDNKERSLVRLDLNSTKLFESPYFYLRQNDVIYVEPNKGKAASLNVARTQTIALIGTALTVLITLISRL</sequence>
<dbReference type="AlphaFoldDB" id="A0A916UAB3"/>
<evidence type="ECO:0000313" key="5">
    <source>
        <dbReference type="Proteomes" id="UP000651668"/>
    </source>
</evidence>
<keyword evidence="1" id="KW-0732">Signal</keyword>
<dbReference type="PANTHER" id="PTHR33619">
    <property type="entry name" value="POLYSACCHARIDE EXPORT PROTEIN GFCE-RELATED"/>
    <property type="match status" value="1"/>
</dbReference>
<dbReference type="Pfam" id="PF02563">
    <property type="entry name" value="Poly_export"/>
    <property type="match status" value="1"/>
</dbReference>
<protein>
    <submittedName>
        <fullName evidence="4">Polysaccharide export outer membrane protein</fullName>
    </submittedName>
</protein>
<name>A0A916UAB3_9SPHI</name>
<proteinExistence type="predicted"/>
<dbReference type="GO" id="GO:0015159">
    <property type="term" value="F:polysaccharide transmembrane transporter activity"/>
    <property type="evidence" value="ECO:0007669"/>
    <property type="project" value="InterPro"/>
</dbReference>
<evidence type="ECO:0000256" key="1">
    <source>
        <dbReference type="ARBA" id="ARBA00022729"/>
    </source>
</evidence>
<keyword evidence="5" id="KW-1185">Reference proteome</keyword>
<accession>A0A916UAB3</accession>
<dbReference type="Proteomes" id="UP000651668">
    <property type="component" value="Unassembled WGS sequence"/>
</dbReference>
<reference evidence="4" key="2">
    <citation type="submission" date="2020-09" db="EMBL/GenBank/DDBJ databases">
        <authorList>
            <person name="Sun Q."/>
            <person name="Zhou Y."/>
        </authorList>
    </citation>
    <scope>NUCLEOTIDE SEQUENCE</scope>
    <source>
        <strain evidence="4">CGMCC 1.15343</strain>
    </source>
</reference>
<evidence type="ECO:0000259" key="2">
    <source>
        <dbReference type="Pfam" id="PF02563"/>
    </source>
</evidence>
<reference evidence="4" key="1">
    <citation type="journal article" date="2014" name="Int. J. Syst. Evol. Microbiol.">
        <title>Complete genome sequence of Corynebacterium casei LMG S-19264T (=DSM 44701T), isolated from a smear-ripened cheese.</title>
        <authorList>
            <consortium name="US DOE Joint Genome Institute (JGI-PGF)"/>
            <person name="Walter F."/>
            <person name="Albersmeier A."/>
            <person name="Kalinowski J."/>
            <person name="Ruckert C."/>
        </authorList>
    </citation>
    <scope>NUCLEOTIDE SEQUENCE</scope>
    <source>
        <strain evidence="4">CGMCC 1.15343</strain>
    </source>
</reference>
<comment type="caution">
    <text evidence="4">The sequence shown here is derived from an EMBL/GenBank/DDBJ whole genome shotgun (WGS) entry which is preliminary data.</text>
</comment>
<dbReference type="InterPro" id="IPR019554">
    <property type="entry name" value="Soluble_ligand-bd"/>
</dbReference>
<evidence type="ECO:0000259" key="3">
    <source>
        <dbReference type="Pfam" id="PF10531"/>
    </source>
</evidence>
<dbReference type="InterPro" id="IPR049712">
    <property type="entry name" value="Poly_export"/>
</dbReference>